<evidence type="ECO:0000313" key="3">
    <source>
        <dbReference type="Proteomes" id="UP000070444"/>
    </source>
</evidence>
<evidence type="ECO:0000256" key="1">
    <source>
        <dbReference type="SAM" id="MobiDB-lite"/>
    </source>
</evidence>
<gene>
    <name evidence="2" type="ORF">CONCODRAFT_9376</name>
</gene>
<evidence type="ECO:0000313" key="2">
    <source>
        <dbReference type="EMBL" id="KXN68375.1"/>
    </source>
</evidence>
<dbReference type="AlphaFoldDB" id="A0A137NZZ1"/>
<feature type="compositionally biased region" description="Polar residues" evidence="1">
    <location>
        <begin position="79"/>
        <end position="98"/>
    </location>
</feature>
<accession>A0A137NZZ1</accession>
<name>A0A137NZZ1_CONC2</name>
<organism evidence="2 3">
    <name type="scientific">Conidiobolus coronatus (strain ATCC 28846 / CBS 209.66 / NRRL 28638)</name>
    <name type="common">Delacroixia coronata</name>
    <dbReference type="NCBI Taxonomy" id="796925"/>
    <lineage>
        <taxon>Eukaryota</taxon>
        <taxon>Fungi</taxon>
        <taxon>Fungi incertae sedis</taxon>
        <taxon>Zoopagomycota</taxon>
        <taxon>Entomophthoromycotina</taxon>
        <taxon>Entomophthoromycetes</taxon>
        <taxon>Entomophthorales</taxon>
        <taxon>Ancylistaceae</taxon>
        <taxon>Conidiobolus</taxon>
    </lineage>
</organism>
<protein>
    <submittedName>
        <fullName evidence="2">Uncharacterized protein</fullName>
    </submittedName>
</protein>
<sequence>MNDKISIKQENFNYLKDFFQQIVVLIHAAKDGINKMQKDSTFKLQESEALSPMLSNADVMGSNAPNSPLASNSEANALEDTTSPIASTNEVSTPQSTTSKKHIRDDEESQLEEAAKRLKGEGAERSDKKDVNDSDLIETPSEAANVEDEDQAASNAIEEPSDGLED</sequence>
<keyword evidence="3" id="KW-1185">Reference proteome</keyword>
<feature type="region of interest" description="Disordered" evidence="1">
    <location>
        <begin position="56"/>
        <end position="166"/>
    </location>
</feature>
<feature type="compositionally biased region" description="Basic and acidic residues" evidence="1">
    <location>
        <begin position="113"/>
        <end position="132"/>
    </location>
</feature>
<dbReference type="EMBL" id="KQ964579">
    <property type="protein sequence ID" value="KXN68375.1"/>
    <property type="molecule type" value="Genomic_DNA"/>
</dbReference>
<dbReference type="Proteomes" id="UP000070444">
    <property type="component" value="Unassembled WGS sequence"/>
</dbReference>
<reference evidence="2 3" key="1">
    <citation type="journal article" date="2015" name="Genome Biol. Evol.">
        <title>Phylogenomic analyses indicate that early fungi evolved digesting cell walls of algal ancestors of land plants.</title>
        <authorList>
            <person name="Chang Y."/>
            <person name="Wang S."/>
            <person name="Sekimoto S."/>
            <person name="Aerts A.L."/>
            <person name="Choi C."/>
            <person name="Clum A."/>
            <person name="LaButti K.M."/>
            <person name="Lindquist E.A."/>
            <person name="Yee Ngan C."/>
            <person name="Ohm R.A."/>
            <person name="Salamov A.A."/>
            <person name="Grigoriev I.V."/>
            <person name="Spatafora J.W."/>
            <person name="Berbee M.L."/>
        </authorList>
    </citation>
    <scope>NUCLEOTIDE SEQUENCE [LARGE SCALE GENOMIC DNA]</scope>
    <source>
        <strain evidence="2 3">NRRL 28638</strain>
    </source>
</reference>
<feature type="compositionally biased region" description="Low complexity" evidence="1">
    <location>
        <begin position="62"/>
        <end position="78"/>
    </location>
</feature>
<proteinExistence type="predicted"/>